<feature type="transmembrane region" description="Helical" evidence="7">
    <location>
        <begin position="223"/>
        <end position="242"/>
    </location>
</feature>
<evidence type="ECO:0000256" key="3">
    <source>
        <dbReference type="ARBA" id="ARBA00022692"/>
    </source>
</evidence>
<evidence type="ECO:0000259" key="9">
    <source>
        <dbReference type="Pfam" id="PF13886"/>
    </source>
</evidence>
<protein>
    <recommendedName>
        <fullName evidence="6">Transmembrane protein 198</fullName>
    </recommendedName>
</protein>
<evidence type="ECO:0000313" key="10">
    <source>
        <dbReference type="EMBL" id="KAK9713049.1"/>
    </source>
</evidence>
<evidence type="ECO:0000256" key="4">
    <source>
        <dbReference type="ARBA" id="ARBA00022989"/>
    </source>
</evidence>
<dbReference type="Proteomes" id="UP001479436">
    <property type="component" value="Unassembled WGS sequence"/>
</dbReference>
<name>A0ABR2W173_9FUNG</name>
<dbReference type="PANTHER" id="PTHR31247">
    <property type="entry name" value="TRANSMEMBRANE PROTEIN 198 FAMILY MEMBER"/>
    <property type="match status" value="1"/>
</dbReference>
<dbReference type="InterPro" id="IPR025256">
    <property type="entry name" value="TM7S3/TM198-like_dom"/>
</dbReference>
<evidence type="ECO:0000256" key="6">
    <source>
        <dbReference type="ARBA" id="ARBA00049737"/>
    </source>
</evidence>
<keyword evidence="8" id="KW-0732">Signal</keyword>
<keyword evidence="4 7" id="KW-1133">Transmembrane helix</keyword>
<evidence type="ECO:0000256" key="7">
    <source>
        <dbReference type="SAM" id="Phobius"/>
    </source>
</evidence>
<comment type="subcellular location">
    <subcellularLocation>
        <location evidence="1">Membrane</location>
        <topology evidence="1">Multi-pass membrane protein</topology>
    </subcellularLocation>
</comment>
<gene>
    <name evidence="10" type="ORF">K7432_006733</name>
</gene>
<proteinExistence type="inferred from homology"/>
<organism evidence="10 11">
    <name type="scientific">Basidiobolus ranarum</name>
    <dbReference type="NCBI Taxonomy" id="34480"/>
    <lineage>
        <taxon>Eukaryota</taxon>
        <taxon>Fungi</taxon>
        <taxon>Fungi incertae sedis</taxon>
        <taxon>Zoopagomycota</taxon>
        <taxon>Entomophthoromycotina</taxon>
        <taxon>Basidiobolomycetes</taxon>
        <taxon>Basidiobolales</taxon>
        <taxon>Basidiobolaceae</taxon>
        <taxon>Basidiobolus</taxon>
    </lineage>
</organism>
<evidence type="ECO:0000256" key="2">
    <source>
        <dbReference type="ARBA" id="ARBA00006244"/>
    </source>
</evidence>
<feature type="chain" id="PRO_5045478338" description="Transmembrane protein 198" evidence="8">
    <location>
        <begin position="28"/>
        <end position="248"/>
    </location>
</feature>
<feature type="transmembrane region" description="Helical" evidence="7">
    <location>
        <begin position="179"/>
        <end position="197"/>
    </location>
</feature>
<feature type="transmembrane region" description="Helical" evidence="7">
    <location>
        <begin position="43"/>
        <end position="59"/>
    </location>
</feature>
<evidence type="ECO:0000256" key="8">
    <source>
        <dbReference type="SAM" id="SignalP"/>
    </source>
</evidence>
<sequence length="248" mass="26517">MMRSTSLPSSLIIAALISLISLPMALAQGTLTNTQGLTDTEQLVAAIVCIVVGFLFCFFGRHLVKVTIFIAGFFFFAGLSLFLAEKIQPVADGDTSKSWIYLGVSCAIGILGGLLLLCLWKLGLAIIGGLGGFSLAMLILSLKSGMLISSGTPRTIFIVAMVLVGLVSILFFEKHIMIICTAISGAYIFVIGLDHFLKTGFTGQLNLFWGGDSNVFYHTDAKVYAMLGSTVAIALIGILVQYRTNRSK</sequence>
<dbReference type="InterPro" id="IPR040236">
    <property type="entry name" value="TMEM198"/>
</dbReference>
<feature type="transmembrane region" description="Helical" evidence="7">
    <location>
        <begin position="124"/>
        <end position="142"/>
    </location>
</feature>
<keyword evidence="3 7" id="KW-0812">Transmembrane</keyword>
<accession>A0ABR2W173</accession>
<feature type="transmembrane region" description="Helical" evidence="7">
    <location>
        <begin position="154"/>
        <end position="172"/>
    </location>
</feature>
<dbReference type="Pfam" id="PF13886">
    <property type="entry name" value="TM7S3_TM198"/>
    <property type="match status" value="1"/>
</dbReference>
<comment type="caution">
    <text evidence="10">The sequence shown here is derived from an EMBL/GenBank/DDBJ whole genome shotgun (WGS) entry which is preliminary data.</text>
</comment>
<comment type="similarity">
    <text evidence="2">Belongs to the TMEM198 family.</text>
</comment>
<feature type="domain" description="TM7S3/TM198-like" evidence="9">
    <location>
        <begin position="47"/>
        <end position="242"/>
    </location>
</feature>
<feature type="transmembrane region" description="Helical" evidence="7">
    <location>
        <begin position="66"/>
        <end position="84"/>
    </location>
</feature>
<feature type="transmembrane region" description="Helical" evidence="7">
    <location>
        <begin position="99"/>
        <end position="117"/>
    </location>
</feature>
<dbReference type="EMBL" id="JASJQH010007183">
    <property type="protein sequence ID" value="KAK9713049.1"/>
    <property type="molecule type" value="Genomic_DNA"/>
</dbReference>
<keyword evidence="5 7" id="KW-0472">Membrane</keyword>
<dbReference type="PANTHER" id="PTHR31247:SF5">
    <property type="entry name" value="DUF4203 DOMAIN-CONTAINING PROTEIN"/>
    <property type="match status" value="1"/>
</dbReference>
<evidence type="ECO:0000256" key="5">
    <source>
        <dbReference type="ARBA" id="ARBA00023136"/>
    </source>
</evidence>
<evidence type="ECO:0000256" key="1">
    <source>
        <dbReference type="ARBA" id="ARBA00004141"/>
    </source>
</evidence>
<reference evidence="10 11" key="1">
    <citation type="submission" date="2023-04" db="EMBL/GenBank/DDBJ databases">
        <title>Genome of Basidiobolus ranarum AG-B5.</title>
        <authorList>
            <person name="Stajich J.E."/>
            <person name="Carter-House D."/>
            <person name="Gryganskyi A."/>
        </authorList>
    </citation>
    <scope>NUCLEOTIDE SEQUENCE [LARGE SCALE GENOMIC DNA]</scope>
    <source>
        <strain evidence="10 11">AG-B5</strain>
    </source>
</reference>
<evidence type="ECO:0000313" key="11">
    <source>
        <dbReference type="Proteomes" id="UP001479436"/>
    </source>
</evidence>
<keyword evidence="11" id="KW-1185">Reference proteome</keyword>
<feature type="signal peptide" evidence="8">
    <location>
        <begin position="1"/>
        <end position="27"/>
    </location>
</feature>